<evidence type="ECO:0000256" key="8">
    <source>
        <dbReference type="ARBA" id="ARBA00035112"/>
    </source>
</evidence>
<comment type="caution">
    <text evidence="10">The sequence shown here is derived from an EMBL/GenBank/DDBJ whole genome shotgun (WGS) entry which is preliminary data.</text>
</comment>
<reference evidence="10" key="1">
    <citation type="submission" date="2023-06" db="EMBL/GenBank/DDBJ databases">
        <title>Genome-scale phylogeny and comparative genomics of the fungal order Sordariales.</title>
        <authorList>
            <consortium name="Lawrence Berkeley National Laboratory"/>
            <person name="Hensen N."/>
            <person name="Bonometti L."/>
            <person name="Westerberg I."/>
            <person name="Brannstrom I.O."/>
            <person name="Guillou S."/>
            <person name="Cros-Aarteil S."/>
            <person name="Calhoun S."/>
            <person name="Haridas S."/>
            <person name="Kuo A."/>
            <person name="Mondo S."/>
            <person name="Pangilinan J."/>
            <person name="Riley R."/>
            <person name="Labutti K."/>
            <person name="Andreopoulos B."/>
            <person name="Lipzen A."/>
            <person name="Chen C."/>
            <person name="Yanf M."/>
            <person name="Daum C."/>
            <person name="Ng V."/>
            <person name="Clum A."/>
            <person name="Steindorff A."/>
            <person name="Ohm R."/>
            <person name="Martin F."/>
            <person name="Silar P."/>
            <person name="Natvig D."/>
            <person name="Lalanne C."/>
            <person name="Gautier V."/>
            <person name="Ament-Velasquez S.L."/>
            <person name="Kruys A."/>
            <person name="Hutchinson M.I."/>
            <person name="Powell A.J."/>
            <person name="Barry K."/>
            <person name="Miller A.N."/>
            <person name="Grigoriev I.V."/>
            <person name="Debuchy R."/>
            <person name="Gladieux P."/>
            <person name="Thoren M.H."/>
            <person name="Johannesson H."/>
        </authorList>
    </citation>
    <scope>NUCLEOTIDE SEQUENCE</scope>
    <source>
        <strain evidence="10">SMH4607-1</strain>
    </source>
</reference>
<evidence type="ECO:0000313" key="10">
    <source>
        <dbReference type="EMBL" id="KAK0708470.1"/>
    </source>
</evidence>
<proteinExistence type="inferred from homology"/>
<keyword evidence="7" id="KW-0325">Glycoprotein</keyword>
<evidence type="ECO:0000256" key="1">
    <source>
        <dbReference type="ARBA" id="ARBA00004167"/>
    </source>
</evidence>
<evidence type="ECO:0000256" key="7">
    <source>
        <dbReference type="ARBA" id="ARBA00023180"/>
    </source>
</evidence>
<dbReference type="InterPro" id="IPR021765">
    <property type="entry name" value="UstYa-like"/>
</dbReference>
<keyword evidence="11" id="KW-1185">Reference proteome</keyword>
<protein>
    <recommendedName>
        <fullName evidence="12">Cyclochlorotine biosynthesis protein O</fullName>
    </recommendedName>
</protein>
<comment type="subcellular location">
    <subcellularLocation>
        <location evidence="1">Membrane</location>
        <topology evidence="1">Single-pass membrane protein</topology>
    </subcellularLocation>
</comment>
<evidence type="ECO:0000313" key="11">
    <source>
        <dbReference type="Proteomes" id="UP001172102"/>
    </source>
</evidence>
<dbReference type="PANTHER" id="PTHR33365:SF4">
    <property type="entry name" value="CYCLOCHLOROTINE BIOSYNTHESIS PROTEIN O"/>
    <property type="match status" value="1"/>
</dbReference>
<dbReference type="EMBL" id="JAUKUA010000006">
    <property type="protein sequence ID" value="KAK0708470.1"/>
    <property type="molecule type" value="Genomic_DNA"/>
</dbReference>
<keyword evidence="5" id="KW-0843">Virulence</keyword>
<accession>A0AA40DMC2</accession>
<evidence type="ECO:0008006" key="12">
    <source>
        <dbReference type="Google" id="ProtNLM"/>
    </source>
</evidence>
<dbReference type="GO" id="GO:0043386">
    <property type="term" value="P:mycotoxin biosynthetic process"/>
    <property type="evidence" value="ECO:0007669"/>
    <property type="project" value="InterPro"/>
</dbReference>
<dbReference type="GO" id="GO:0016020">
    <property type="term" value="C:membrane"/>
    <property type="evidence" value="ECO:0007669"/>
    <property type="project" value="UniProtKB-SubCell"/>
</dbReference>
<keyword evidence="4" id="KW-1133">Transmembrane helix</keyword>
<evidence type="ECO:0000256" key="5">
    <source>
        <dbReference type="ARBA" id="ARBA00023026"/>
    </source>
</evidence>
<name>A0AA40DMC2_9PEZI</name>
<comment type="similarity">
    <text evidence="8">Belongs to the ustYa family.</text>
</comment>
<evidence type="ECO:0000256" key="3">
    <source>
        <dbReference type="ARBA" id="ARBA00022692"/>
    </source>
</evidence>
<dbReference type="Pfam" id="PF11807">
    <property type="entry name" value="UstYa"/>
    <property type="match status" value="1"/>
</dbReference>
<keyword evidence="6" id="KW-0472">Membrane</keyword>
<evidence type="ECO:0000256" key="2">
    <source>
        <dbReference type="ARBA" id="ARBA00004685"/>
    </source>
</evidence>
<evidence type="ECO:0000256" key="9">
    <source>
        <dbReference type="SAM" id="MobiDB-lite"/>
    </source>
</evidence>
<comment type="pathway">
    <text evidence="2">Mycotoxin biosynthesis.</text>
</comment>
<dbReference type="PANTHER" id="PTHR33365">
    <property type="entry name" value="YALI0B05434P"/>
    <property type="match status" value="1"/>
</dbReference>
<gene>
    <name evidence="10" type="ORF">B0H67DRAFT_494878</name>
</gene>
<feature type="region of interest" description="Disordered" evidence="9">
    <location>
        <begin position="213"/>
        <end position="241"/>
    </location>
</feature>
<evidence type="ECO:0000256" key="4">
    <source>
        <dbReference type="ARBA" id="ARBA00022989"/>
    </source>
</evidence>
<keyword evidence="3" id="KW-0812">Transmembrane</keyword>
<feature type="compositionally biased region" description="Basic residues" evidence="9">
    <location>
        <begin position="232"/>
        <end position="241"/>
    </location>
</feature>
<organism evidence="10 11">
    <name type="scientific">Lasiosphaeris hirsuta</name>
    <dbReference type="NCBI Taxonomy" id="260670"/>
    <lineage>
        <taxon>Eukaryota</taxon>
        <taxon>Fungi</taxon>
        <taxon>Dikarya</taxon>
        <taxon>Ascomycota</taxon>
        <taxon>Pezizomycotina</taxon>
        <taxon>Sordariomycetes</taxon>
        <taxon>Sordariomycetidae</taxon>
        <taxon>Sordariales</taxon>
        <taxon>Lasiosphaeriaceae</taxon>
        <taxon>Lasiosphaeris</taxon>
    </lineage>
</organism>
<evidence type="ECO:0000256" key="6">
    <source>
        <dbReference type="ARBA" id="ARBA00023136"/>
    </source>
</evidence>
<dbReference type="AlphaFoldDB" id="A0AA40DMC2"/>
<dbReference type="Proteomes" id="UP001172102">
    <property type="component" value="Unassembled WGS sequence"/>
</dbReference>
<sequence>MTLFFAATTTWLTTELHAVRTYGSFAVGFRKELDVAKHLIQVSEVDFKGSPHFKDDGSEFVPENRKPKVAYVGTPSREIDHAWALLHWGRFFLLTEEEAQSAWGSEYKQFWSPVRGGYVAALEVMHTLHCLDHIRKSFYPDHYPMDSPVHGVMHRDHCLDHLRQTILCNSDLTPIPSRYYKGLKENYIDSDRPHTCRNFDAVREWVSARYNGSLEVPPAPGTAPPADEWRGGHGHGHGHGR</sequence>